<organism evidence="2 3">
    <name type="scientific">Aphanomyces euteiches</name>
    <dbReference type="NCBI Taxonomy" id="100861"/>
    <lineage>
        <taxon>Eukaryota</taxon>
        <taxon>Sar</taxon>
        <taxon>Stramenopiles</taxon>
        <taxon>Oomycota</taxon>
        <taxon>Saprolegniomycetes</taxon>
        <taxon>Saprolegniales</taxon>
        <taxon>Verrucalvaceae</taxon>
        <taxon>Aphanomyces</taxon>
    </lineage>
</organism>
<dbReference type="PANTHER" id="PTHR15977:SF15">
    <property type="entry name" value="CILIA- AND FLAGELLA-ASSOCIATED PROTEIN 46"/>
    <property type="match status" value="1"/>
</dbReference>
<feature type="compositionally biased region" description="Low complexity" evidence="1">
    <location>
        <begin position="22"/>
        <end position="38"/>
    </location>
</feature>
<keyword evidence="3" id="KW-1185">Reference proteome</keyword>
<dbReference type="GO" id="GO:0060294">
    <property type="term" value="P:cilium movement involved in cell motility"/>
    <property type="evidence" value="ECO:0007669"/>
    <property type="project" value="InterPro"/>
</dbReference>
<dbReference type="Proteomes" id="UP000481153">
    <property type="component" value="Unassembled WGS sequence"/>
</dbReference>
<gene>
    <name evidence="2" type="ORF">Ae201684_001183</name>
</gene>
<accession>A0A6G0XW29</accession>
<evidence type="ECO:0000313" key="2">
    <source>
        <dbReference type="EMBL" id="KAF0744726.1"/>
    </source>
</evidence>
<protein>
    <submittedName>
        <fullName evidence="2">Uncharacterized protein</fullName>
    </submittedName>
</protein>
<feature type="region of interest" description="Disordered" evidence="1">
    <location>
        <begin position="19"/>
        <end position="44"/>
    </location>
</feature>
<dbReference type="PANTHER" id="PTHR15977">
    <property type="entry name" value="CILIA- AND FLAGELLA-ASSOCIATED PROTEIN 46"/>
    <property type="match status" value="1"/>
</dbReference>
<dbReference type="VEuPathDB" id="FungiDB:AeMF1_011287"/>
<evidence type="ECO:0000256" key="1">
    <source>
        <dbReference type="SAM" id="MobiDB-lite"/>
    </source>
</evidence>
<dbReference type="GO" id="GO:0035082">
    <property type="term" value="P:axoneme assembly"/>
    <property type="evidence" value="ECO:0007669"/>
    <property type="project" value="InterPro"/>
</dbReference>
<dbReference type="InterPro" id="IPR057466">
    <property type="entry name" value="CFAP46_TPR"/>
</dbReference>
<comment type="caution">
    <text evidence="2">The sequence shown here is derived from an EMBL/GenBank/DDBJ whole genome shotgun (WGS) entry which is preliminary data.</text>
</comment>
<proteinExistence type="predicted"/>
<dbReference type="EMBL" id="VJMJ01000009">
    <property type="protein sequence ID" value="KAF0744726.1"/>
    <property type="molecule type" value="Genomic_DNA"/>
</dbReference>
<dbReference type="Pfam" id="PF25439">
    <property type="entry name" value="TPR_CFAP46_N"/>
    <property type="match status" value="1"/>
</dbReference>
<dbReference type="InterPro" id="IPR039586">
    <property type="entry name" value="CFAP46"/>
</dbReference>
<sequence length="2514" mass="274082">MELELELRRNLAEINAALDQRTGATATPSPSTATVPSTEGGKGETPLHAKDLVAKLKSWTQSGQLQSDQLRLHELLAYVAEVAVREDDFATANECVRWFLVLAYPRDQFYCRLLFVRAKCIAHDAKSMQGQPYIDQLQYAIHWILQVVKLALETTSRPHYDFLVYNASITYWRVARPLMRPGTARHLVESLQVLVDGLKTVNDKDKGWLARLHIALAHAYEDDSQLTKGGKAINDAVDLATALIAAVKADTTATEAIVASSSAMTHAVHLLEEASLVQIHLARHKDAECAKGLATAKKNLVSKRHVALLNLQSIKSSLTPVDGIRAALVDLFTSATGLKIDAFWTETTAPPPIPDDGSVDWETLVEVGMLAVQHHHVDVGRVCDKVLSSSKRLTPSVRILTDLLRCCLLLQQDDAPDTIESAKRDPPLLDQRQREAQRLARHVDCVKVLERSLTAAKRVGHAHLIHEICVLAWNVALPLLEPHLRKHVHRLFQTATTLLEEIESPLVDLRAQMHFETAKCEIAADYLAKASVHVNKALALDYGTVAAKSTPPPPVENLKKTTSSLSVVGVASSGETAASARVLDKHLLPLKRCLDLKANIYQEPDAVDDQALLLLEQAKDAHDKNLKVTLLGKAIDILDLNPLADAPDDAAAALSRFQLWHRMALMAWQHRQIPMTRKAAAKAVQFSFPKQSSAAIQQGGLHFILAESFAADIQAFAAKISNAAALRLGLAMPKDDKSTTTHTSAAAADAMLATILACKKSLIAQVALGLQVGVDANVPWMVENAARYLWNYHLHLFRPDSSSDCDLDCILPELTAALEAAFQALAANDASDGALLSCFAQALTKIRRRHGQINEIDAVLDAVLRRGDSLPLCHRKALVELKTQSQLDRAAKDPIVGDTTPLKVVSCLQAAEIHLDLASAPTDDEKALLDKAAGFYQRAATQWTAIPPPSAAETSAKTTTLELELQSREFNAEVHVRLAKAALALHKTNDAQKYCEAAVAPLQAANLPPQYMQKSILRWYSMAQLVWAQAVMQLADATEANERDVKHELALFAIQHVVVGADFGVRCGMPALVQNAARLFWNATTDVLDTAAAPDPRFRQQLIAPMHAMLDHFAAALDGEMEFRVEFVCALLDVYEELGEWANGLSTVEAAFQVVPPSFQRSLWRYRVLFLSKLGKSVHDGGGGGGMAKMKETDALLQARVTKRMAAASTDLSTQYKALVRAVKEVDGRVEQAQFLVDVAEWFYANHLSLDDVHDQLHGRILHLVGVLTAFLGALNMLLPLFQPSAAATTTRQQLKSSKKNKRQDDEPSLEWWHLDSSLRILVMLAMAARSFDERLEYILAALGHVHAIWQALEEELFVLQCRQAYAAAAAAVDTAPKEEFETWKSQTTVTKSFVVPESTQAWSSMDWESALPALCGHAPLGKTSKVLLHAANVTQPTLSLFYVMKLVDFAMKFHQEPHAVPCLVLAKALSASSSASSAATTWTELPLTPILVDLKLAMVFDQLGYIDGGQTCLKRVIDAFRLAHDSDGGAAAAALKKEEPLEVSTRRHRVVLSSRPNLMALSAKVVEHLLDLGFHAQAKRLLELTAMQCAAAGDLTTLAQVDFCRGQLCLAEGHVAAALHHFQMACEVDGLDVISYAKYISTYAAALGRHGQLKLAKGVLQQAIAAVTELPKLPPLSPIQRQLVPSAAAPPLFVDLDIVDALATLRAAYAARLAEESAQAHATGSEWAPLWAESMRHFADSVADLERVGGNFNMAAIATTWGHLVASKQRGDFVADAKDALEFVFQARDAFQQAHAYVESVWMKMDTAPPLPSSCAGDSRHANVVLAQVVAAAKANCASMELLRVRLAQEETMVVTRIEHEAKKTLVELWLDATAPKKAKTRDDMVVPPLENALLYWNGALNLSPAPLYAAGIGQCLRRQLQDEAAGEASAAVWSFAKEEQRKLGVACATSSPATAAAAPLPVDPRQVDCIRFLQETLDAAVKQRDRDAIQACCLELVECFGTRDVASAVKYLLWYQSCRMSVVAEQLFLQACDATNRTALFIHRARNLPPTSVPAQLAHVFLEHESEAWRRLGVFTPMEQVLSSVPPLCVLVSLQFSPDMDYLYGAIRGSAATPPANAASNAAATAGAAGVHVIARMEFHRPRRLALLDLVAKWKAWRASTVKSLLQYGEAMPSSAAMDAFELTASSSEDVLETQFQALLDETRALLAPLLDALVPSLAKALPPTTTTASASNSAADDTASTVVLLVDAALESIPWEALVDAVDSRDFSAHFLSTRWNNLKATPFKREDFFYVADPYHDDHAADGRHSIAGRKSIREIAMLMEFVETLHSLKTHLHGLKGVSGTDYVPSASEWQHALTSRRGGGFLFYGPNRSLAHFAPALLAGLQATKCNLVVAMSRMETDASFRRQSKLDTHKSKRQLMLEDGYESALLWSLAGVNCVVTNQWNTSFAANHRVVSSLFAWMAKNIPIAKAVKRMGADADKADAKGASNNAVALKGRVRFCPIVYGVPHLG</sequence>
<reference evidence="2 3" key="1">
    <citation type="submission" date="2019-07" db="EMBL/GenBank/DDBJ databases">
        <title>Genomics analysis of Aphanomyces spp. identifies a new class of oomycete effector associated with host adaptation.</title>
        <authorList>
            <person name="Gaulin E."/>
        </authorList>
    </citation>
    <scope>NUCLEOTIDE SEQUENCE [LARGE SCALE GENOMIC DNA]</scope>
    <source>
        <strain evidence="2 3">ATCC 201684</strain>
    </source>
</reference>
<evidence type="ECO:0000313" key="3">
    <source>
        <dbReference type="Proteomes" id="UP000481153"/>
    </source>
</evidence>
<name>A0A6G0XW29_9STRA</name>